<name>A0A4C1VHE3_EUMVA</name>
<dbReference type="EMBL" id="BGZK01000329">
    <property type="protein sequence ID" value="GBP37165.1"/>
    <property type="molecule type" value="Genomic_DNA"/>
</dbReference>
<proteinExistence type="predicted"/>
<protein>
    <submittedName>
        <fullName evidence="1">Uncharacterized protein</fullName>
    </submittedName>
</protein>
<keyword evidence="2" id="KW-1185">Reference proteome</keyword>
<organism evidence="1 2">
    <name type="scientific">Eumeta variegata</name>
    <name type="common">Bagworm moth</name>
    <name type="synonym">Eumeta japonica</name>
    <dbReference type="NCBI Taxonomy" id="151549"/>
    <lineage>
        <taxon>Eukaryota</taxon>
        <taxon>Metazoa</taxon>
        <taxon>Ecdysozoa</taxon>
        <taxon>Arthropoda</taxon>
        <taxon>Hexapoda</taxon>
        <taxon>Insecta</taxon>
        <taxon>Pterygota</taxon>
        <taxon>Neoptera</taxon>
        <taxon>Endopterygota</taxon>
        <taxon>Lepidoptera</taxon>
        <taxon>Glossata</taxon>
        <taxon>Ditrysia</taxon>
        <taxon>Tineoidea</taxon>
        <taxon>Psychidae</taxon>
        <taxon>Oiketicinae</taxon>
        <taxon>Eumeta</taxon>
    </lineage>
</organism>
<evidence type="ECO:0000313" key="1">
    <source>
        <dbReference type="EMBL" id="GBP37165.1"/>
    </source>
</evidence>
<reference evidence="1 2" key="1">
    <citation type="journal article" date="2019" name="Commun. Biol.">
        <title>The bagworm genome reveals a unique fibroin gene that provides high tensile strength.</title>
        <authorList>
            <person name="Kono N."/>
            <person name="Nakamura H."/>
            <person name="Ohtoshi R."/>
            <person name="Tomita M."/>
            <person name="Numata K."/>
            <person name="Arakawa K."/>
        </authorList>
    </citation>
    <scope>NUCLEOTIDE SEQUENCE [LARGE SCALE GENOMIC DNA]</scope>
</reference>
<dbReference type="Proteomes" id="UP000299102">
    <property type="component" value="Unassembled WGS sequence"/>
</dbReference>
<evidence type="ECO:0000313" key="2">
    <source>
        <dbReference type="Proteomes" id="UP000299102"/>
    </source>
</evidence>
<dbReference type="AlphaFoldDB" id="A0A4C1VHE3"/>
<sequence length="120" mass="13478">MLTGKSSQVDSRMFGDRTISRKLLVEDPWLNLDRRMQRGRFKMGSFIIVKFRRVDEHAGYRCVSGHRRSCALATPEESTSALPAPWIGIGHTMEGWEAYDAPINAPILIIGQLTTGTLTE</sequence>
<accession>A0A4C1VHE3</accession>
<comment type="caution">
    <text evidence="1">The sequence shown here is derived from an EMBL/GenBank/DDBJ whole genome shotgun (WGS) entry which is preliminary data.</text>
</comment>
<gene>
    <name evidence="1" type="ORF">EVAR_24297_1</name>
</gene>